<evidence type="ECO:0000313" key="2">
    <source>
        <dbReference type="EMBL" id="QGX97285.1"/>
    </source>
</evidence>
<accession>A0A6I6IKX8</accession>
<protein>
    <submittedName>
        <fullName evidence="2">GNAT family N-acetyltransferase</fullName>
    </submittedName>
</protein>
<name>A0A6I6IKX8_9RHOB</name>
<dbReference type="KEGG" id="rom:EI983_02935"/>
<reference evidence="3" key="1">
    <citation type="submission" date="2018-12" db="EMBL/GenBank/DDBJ databases">
        <title>Complete genome sequence of Roseovarius sp. MME-070.</title>
        <authorList>
            <person name="Nam Y.-D."/>
            <person name="Kang J."/>
            <person name="Chung W.-H."/>
            <person name="Park Y.S."/>
        </authorList>
    </citation>
    <scope>NUCLEOTIDE SEQUENCE [LARGE SCALE GENOMIC DNA]</scope>
    <source>
        <strain evidence="3">MME-070</strain>
    </source>
</reference>
<dbReference type="PROSITE" id="PS51186">
    <property type="entry name" value="GNAT"/>
    <property type="match status" value="1"/>
</dbReference>
<dbReference type="OrthoDB" id="9804026at2"/>
<gene>
    <name evidence="2" type="ORF">EI983_02935</name>
</gene>
<dbReference type="AlphaFoldDB" id="A0A6I6IKX8"/>
<keyword evidence="2" id="KW-0808">Transferase</keyword>
<sequence>MTPEVLAALHSRAFAGQGRGWSAQEFGDLLAAPHVFCVTSDAGFALGRALAGEAELLTLAVDPAEQRAGHGAALLSAFEDEAAIRGASRAFLDVSAQNTAALALYRRARYHEVARRAGYYHCPGGGTADALILAKDLP</sequence>
<keyword evidence="3" id="KW-1185">Reference proteome</keyword>
<evidence type="ECO:0000313" key="3">
    <source>
        <dbReference type="Proteomes" id="UP000428330"/>
    </source>
</evidence>
<dbReference type="InterPro" id="IPR000182">
    <property type="entry name" value="GNAT_dom"/>
</dbReference>
<dbReference type="CDD" id="cd04301">
    <property type="entry name" value="NAT_SF"/>
    <property type="match status" value="1"/>
</dbReference>
<feature type="domain" description="N-acetyltransferase" evidence="1">
    <location>
        <begin position="1"/>
        <end position="138"/>
    </location>
</feature>
<dbReference type="Proteomes" id="UP000428330">
    <property type="component" value="Chromosome"/>
</dbReference>
<proteinExistence type="predicted"/>
<evidence type="ECO:0000259" key="1">
    <source>
        <dbReference type="PROSITE" id="PS51186"/>
    </source>
</evidence>
<dbReference type="InterPro" id="IPR016181">
    <property type="entry name" value="Acyl_CoA_acyltransferase"/>
</dbReference>
<dbReference type="Pfam" id="PF00583">
    <property type="entry name" value="Acetyltransf_1"/>
    <property type="match status" value="1"/>
</dbReference>
<dbReference type="SUPFAM" id="SSF55729">
    <property type="entry name" value="Acyl-CoA N-acyltransferases (Nat)"/>
    <property type="match status" value="1"/>
</dbReference>
<dbReference type="Gene3D" id="3.40.630.30">
    <property type="match status" value="1"/>
</dbReference>
<organism evidence="2 3">
    <name type="scientific">Roseovarius faecimaris</name>
    <dbReference type="NCBI Taxonomy" id="2494550"/>
    <lineage>
        <taxon>Bacteria</taxon>
        <taxon>Pseudomonadati</taxon>
        <taxon>Pseudomonadota</taxon>
        <taxon>Alphaproteobacteria</taxon>
        <taxon>Rhodobacterales</taxon>
        <taxon>Roseobacteraceae</taxon>
        <taxon>Roseovarius</taxon>
    </lineage>
</organism>
<dbReference type="RefSeq" id="WP_157705827.1">
    <property type="nucleotide sequence ID" value="NZ_CP034348.1"/>
</dbReference>
<dbReference type="GO" id="GO:0016747">
    <property type="term" value="F:acyltransferase activity, transferring groups other than amino-acyl groups"/>
    <property type="evidence" value="ECO:0007669"/>
    <property type="project" value="InterPro"/>
</dbReference>
<dbReference type="EMBL" id="CP034348">
    <property type="protein sequence ID" value="QGX97285.1"/>
    <property type="molecule type" value="Genomic_DNA"/>
</dbReference>